<evidence type="ECO:0000256" key="3">
    <source>
        <dbReference type="ARBA" id="ARBA00020392"/>
    </source>
</evidence>
<evidence type="ECO:0000256" key="1">
    <source>
        <dbReference type="ARBA" id="ARBA00004413"/>
    </source>
</evidence>
<keyword evidence="13" id="KW-0282">Flagellum</keyword>
<dbReference type="GO" id="GO:0009288">
    <property type="term" value="C:bacterial-type flagellum"/>
    <property type="evidence" value="ECO:0007669"/>
    <property type="project" value="InterPro"/>
</dbReference>
<keyword evidence="10" id="KW-1006">Bacterial flagellum protein export</keyword>
<reference evidence="13 14" key="1">
    <citation type="submission" date="2020-10" db="EMBL/GenBank/DDBJ databases">
        <title>Genome sequencing of Massilia sp. LPB0304.</title>
        <authorList>
            <person name="Kim J."/>
        </authorList>
    </citation>
    <scope>NUCLEOTIDE SEQUENCE [LARGE SCALE GENOMIC DNA]</scope>
    <source>
        <strain evidence="13 14">LPB0304</strain>
    </source>
</reference>
<dbReference type="GO" id="GO:0044781">
    <property type="term" value="P:bacterial-type flagellum organization"/>
    <property type="evidence" value="ECO:0007669"/>
    <property type="project" value="UniProtKB-KW"/>
</dbReference>
<keyword evidence="11" id="KW-0175">Coiled coil</keyword>
<evidence type="ECO:0000256" key="8">
    <source>
        <dbReference type="ARBA" id="ARBA00022927"/>
    </source>
</evidence>
<evidence type="ECO:0000256" key="10">
    <source>
        <dbReference type="ARBA" id="ARBA00023225"/>
    </source>
</evidence>
<dbReference type="Proteomes" id="UP000593875">
    <property type="component" value="Chromosome"/>
</dbReference>
<feature type="region of interest" description="Disordered" evidence="12">
    <location>
        <begin position="128"/>
        <end position="149"/>
    </location>
</feature>
<keyword evidence="6" id="KW-0145">Chemotaxis</keyword>
<evidence type="ECO:0000256" key="6">
    <source>
        <dbReference type="ARBA" id="ARBA00022500"/>
    </source>
</evidence>
<evidence type="ECO:0000256" key="2">
    <source>
        <dbReference type="ARBA" id="ARBA00010004"/>
    </source>
</evidence>
<dbReference type="GO" id="GO:0006935">
    <property type="term" value="P:chemotaxis"/>
    <property type="evidence" value="ECO:0007669"/>
    <property type="project" value="UniProtKB-KW"/>
</dbReference>
<keyword evidence="13" id="KW-0969">Cilium</keyword>
<dbReference type="KEGG" id="mlir:LPB04_00140"/>
<protein>
    <recommendedName>
        <fullName evidence="3">Flagellar FliJ protein</fullName>
    </recommendedName>
</protein>
<keyword evidence="5" id="KW-1003">Cell membrane</keyword>
<keyword evidence="8" id="KW-0653">Protein transport</keyword>
<evidence type="ECO:0000313" key="14">
    <source>
        <dbReference type="Proteomes" id="UP000593875"/>
    </source>
</evidence>
<gene>
    <name evidence="13" type="primary">fliJ</name>
    <name evidence="13" type="ORF">LPB04_00140</name>
</gene>
<dbReference type="Pfam" id="PF02050">
    <property type="entry name" value="FliJ"/>
    <property type="match status" value="1"/>
</dbReference>
<evidence type="ECO:0000256" key="5">
    <source>
        <dbReference type="ARBA" id="ARBA00022475"/>
    </source>
</evidence>
<proteinExistence type="inferred from homology"/>
<dbReference type="EMBL" id="CP062941">
    <property type="protein sequence ID" value="QOL49786.1"/>
    <property type="molecule type" value="Genomic_DNA"/>
</dbReference>
<dbReference type="GO" id="GO:0005886">
    <property type="term" value="C:plasma membrane"/>
    <property type="evidence" value="ECO:0007669"/>
    <property type="project" value="UniProtKB-SubCell"/>
</dbReference>
<evidence type="ECO:0000256" key="7">
    <source>
        <dbReference type="ARBA" id="ARBA00022795"/>
    </source>
</evidence>
<evidence type="ECO:0000256" key="4">
    <source>
        <dbReference type="ARBA" id="ARBA00022448"/>
    </source>
</evidence>
<comment type="similarity">
    <text evidence="2">Belongs to the FliJ family.</text>
</comment>
<keyword evidence="7" id="KW-1005">Bacterial flagellum biogenesis</keyword>
<dbReference type="InterPro" id="IPR012823">
    <property type="entry name" value="Flagell_FliJ"/>
</dbReference>
<evidence type="ECO:0000256" key="11">
    <source>
        <dbReference type="SAM" id="Coils"/>
    </source>
</evidence>
<keyword evidence="9" id="KW-0472">Membrane</keyword>
<dbReference type="RefSeq" id="WP_193686811.1">
    <property type="nucleotide sequence ID" value="NZ_CP062941.1"/>
</dbReference>
<feature type="compositionally biased region" description="Basic and acidic residues" evidence="12">
    <location>
        <begin position="128"/>
        <end position="138"/>
    </location>
</feature>
<dbReference type="GO" id="GO:0071973">
    <property type="term" value="P:bacterial-type flagellum-dependent cell motility"/>
    <property type="evidence" value="ECO:0007669"/>
    <property type="project" value="InterPro"/>
</dbReference>
<dbReference type="AlphaFoldDB" id="A0A7L9U6U5"/>
<keyword evidence="4" id="KW-0813">Transport</keyword>
<dbReference type="Gene3D" id="1.10.287.1700">
    <property type="match status" value="1"/>
</dbReference>
<sequence length="149" mass="16591">MTRRDQIQSLGTLVDLRSLEVDKLQTELARQQATRARYQANLERLQALAEGSGASGNPPAGRLAPALALNCGQYKQAVFAMADTHRTDLQLHEANMAVSQRNLAQAWTRRELLGKVLEQQQDALAREQDRAARKREDDIATQSWLAGRA</sequence>
<dbReference type="NCBIfam" id="TIGR02473">
    <property type="entry name" value="flagell_FliJ"/>
    <property type="match status" value="1"/>
</dbReference>
<evidence type="ECO:0000313" key="13">
    <source>
        <dbReference type="EMBL" id="QOL49786.1"/>
    </source>
</evidence>
<evidence type="ECO:0000256" key="9">
    <source>
        <dbReference type="ARBA" id="ARBA00023136"/>
    </source>
</evidence>
<dbReference type="InterPro" id="IPR053716">
    <property type="entry name" value="Flag_assembly_chemotaxis_eff"/>
</dbReference>
<feature type="coiled-coil region" evidence="11">
    <location>
        <begin position="21"/>
        <end position="48"/>
    </location>
</feature>
<evidence type="ECO:0000256" key="12">
    <source>
        <dbReference type="SAM" id="MobiDB-lite"/>
    </source>
</evidence>
<keyword evidence="13" id="KW-0966">Cell projection</keyword>
<dbReference type="GO" id="GO:0015031">
    <property type="term" value="P:protein transport"/>
    <property type="evidence" value="ECO:0007669"/>
    <property type="project" value="UniProtKB-KW"/>
</dbReference>
<feature type="compositionally biased region" description="Polar residues" evidence="12">
    <location>
        <begin position="140"/>
        <end position="149"/>
    </location>
</feature>
<accession>A0A7L9U6U5</accession>
<comment type="subcellular location">
    <subcellularLocation>
        <location evidence="1">Cell membrane</location>
        <topology evidence="1">Peripheral membrane protein</topology>
        <orientation evidence="1">Cytoplasmic side</orientation>
    </subcellularLocation>
</comment>
<name>A0A7L9U6U5_9BURK</name>
<organism evidence="13 14">
    <name type="scientific">Massilia litorea</name>
    <dbReference type="NCBI Taxonomy" id="2769491"/>
    <lineage>
        <taxon>Bacteria</taxon>
        <taxon>Pseudomonadati</taxon>
        <taxon>Pseudomonadota</taxon>
        <taxon>Betaproteobacteria</taxon>
        <taxon>Burkholderiales</taxon>
        <taxon>Oxalobacteraceae</taxon>
        <taxon>Telluria group</taxon>
        <taxon>Massilia</taxon>
    </lineage>
</organism>
<keyword evidence="14" id="KW-1185">Reference proteome</keyword>